<comment type="caution">
    <text evidence="1">The sequence shown here is derived from an EMBL/GenBank/DDBJ whole genome shotgun (WGS) entry which is preliminary data.</text>
</comment>
<dbReference type="GO" id="GO:0004674">
    <property type="term" value="F:protein serine/threonine kinase activity"/>
    <property type="evidence" value="ECO:0007669"/>
    <property type="project" value="UniProtKB-KW"/>
</dbReference>
<dbReference type="AlphaFoldDB" id="M2A912"/>
<reference evidence="1" key="2">
    <citation type="journal article" date="2013" name="Mar. Genomics">
        <title>Expression of sulfatases in Rhodopirellula baltica and the diversity of sulfatases in the genus Rhodopirellula.</title>
        <authorList>
            <person name="Wegner C.E."/>
            <person name="Richter-Heitmann T."/>
            <person name="Klindworth A."/>
            <person name="Klockow C."/>
            <person name="Richter M."/>
            <person name="Achstetter T."/>
            <person name="Glockner F.O."/>
            <person name="Harder J."/>
        </authorList>
    </citation>
    <scope>NUCLEOTIDE SEQUENCE [LARGE SCALE GENOMIC DNA]</scope>
    <source>
        <strain evidence="1">6C</strain>
    </source>
</reference>
<dbReference type="EMBL" id="ANMO01000037">
    <property type="protein sequence ID" value="EMB18546.1"/>
    <property type="molecule type" value="Genomic_DNA"/>
</dbReference>
<proteinExistence type="predicted"/>
<dbReference type="PATRIC" id="fig|1263867.3.peg.768"/>
<keyword evidence="1" id="KW-0723">Serine/threonine-protein kinase</keyword>
<evidence type="ECO:0000313" key="2">
    <source>
        <dbReference type="Proteomes" id="UP000011529"/>
    </source>
</evidence>
<gene>
    <name evidence="1" type="ORF">RE6C_00719</name>
</gene>
<evidence type="ECO:0000313" key="1">
    <source>
        <dbReference type="EMBL" id="EMB18546.1"/>
    </source>
</evidence>
<keyword evidence="2" id="KW-1185">Reference proteome</keyword>
<dbReference type="RefSeq" id="WP_008653924.1">
    <property type="nucleotide sequence ID" value="NZ_ANMO01000037.1"/>
</dbReference>
<organism evidence="1 2">
    <name type="scientific">Rhodopirellula europaea 6C</name>
    <dbReference type="NCBI Taxonomy" id="1263867"/>
    <lineage>
        <taxon>Bacteria</taxon>
        <taxon>Pseudomonadati</taxon>
        <taxon>Planctomycetota</taxon>
        <taxon>Planctomycetia</taxon>
        <taxon>Pirellulales</taxon>
        <taxon>Pirellulaceae</taxon>
        <taxon>Rhodopirellula</taxon>
    </lineage>
</organism>
<keyword evidence="1" id="KW-0808">Transferase</keyword>
<sequence>MQRPNQIAHSSPWFDLIEALLLHEEAYRTITDTPSTLRPQLDQLRQASVKLIKPR</sequence>
<keyword evidence="1" id="KW-0418">Kinase</keyword>
<name>M2A912_9BACT</name>
<accession>M2A912</accession>
<dbReference type="Proteomes" id="UP000011529">
    <property type="component" value="Unassembled WGS sequence"/>
</dbReference>
<reference evidence="1" key="1">
    <citation type="submission" date="2012-11" db="EMBL/GenBank/DDBJ databases">
        <title>Permanent draft genomes of Rhodopirellula europaea strain SH398 and 6C.</title>
        <authorList>
            <person name="Richter M."/>
            <person name="Richter-Heitmann T."/>
            <person name="Frank C."/>
            <person name="Harder J."/>
            <person name="Glockner F.O."/>
        </authorList>
    </citation>
    <scope>NUCLEOTIDE SEQUENCE</scope>
    <source>
        <strain evidence="1">6C</strain>
    </source>
</reference>
<protein>
    <submittedName>
        <fullName evidence="1">Serine/threonine protein kinase</fullName>
    </submittedName>
</protein>